<comment type="caution">
    <text evidence="1">The sequence shown here is derived from an EMBL/GenBank/DDBJ whole genome shotgun (WGS) entry which is preliminary data.</text>
</comment>
<dbReference type="EMBL" id="AWXR01000051">
    <property type="protein sequence ID" value="ERM81418.1"/>
    <property type="molecule type" value="Genomic_DNA"/>
</dbReference>
<dbReference type="AlphaFoldDB" id="U5BU76"/>
<dbReference type="Proteomes" id="UP000016843">
    <property type="component" value="Unassembled WGS sequence"/>
</dbReference>
<proteinExistence type="predicted"/>
<organism evidence="1 2">
    <name type="scientific">Rhodonellum psychrophilum GCM71 = DSM 17998</name>
    <dbReference type="NCBI Taxonomy" id="1123057"/>
    <lineage>
        <taxon>Bacteria</taxon>
        <taxon>Pseudomonadati</taxon>
        <taxon>Bacteroidota</taxon>
        <taxon>Cytophagia</taxon>
        <taxon>Cytophagales</taxon>
        <taxon>Cytophagaceae</taxon>
        <taxon>Rhodonellum</taxon>
    </lineage>
</organism>
<reference evidence="1 2" key="1">
    <citation type="journal article" date="2013" name="Genome Announc.">
        <title>Draft Genome Sequence of the Psychrophilic and Alkaliphilic Rhodonellum psychrophilum Strain GCM71T.</title>
        <authorList>
            <person name="Hauptmann A.L."/>
            <person name="Glaring M.A."/>
            <person name="Hallin P.F."/>
            <person name="Prieme A."/>
            <person name="Stougaard P."/>
        </authorList>
    </citation>
    <scope>NUCLEOTIDE SEQUENCE [LARGE SCALE GENOMIC DNA]</scope>
    <source>
        <strain evidence="1 2">GCM71</strain>
    </source>
</reference>
<protein>
    <submittedName>
        <fullName evidence="1">Uncharacterized protein</fullName>
    </submittedName>
</protein>
<evidence type="ECO:0000313" key="1">
    <source>
        <dbReference type="EMBL" id="ERM81418.1"/>
    </source>
</evidence>
<accession>U5BU76</accession>
<gene>
    <name evidence="1" type="ORF">P872_09365</name>
</gene>
<dbReference type="eggNOG" id="ENOG5031JII">
    <property type="taxonomic scope" value="Bacteria"/>
</dbReference>
<keyword evidence="2" id="KW-1185">Reference proteome</keyword>
<sequence length="310" mass="36865">MFKIPKSPNSHLFPKENGKIYPLLWIYFMSFKTQTYNENQCIIRHWYKITPSLLPHRQLINILFSEIAFPQNKPMKAVFFLISFHLTFCFAALSQTNLTFQDLYQKNIPLFQDIISGGYYLDPPKEIEGHPYFISRNLETSSLTINGLRYQKVPLSYNIFTDELITFQPIHKQKILIRPDKINAFEIEITGKHTFVIVPENPGYLHHRKGIYEILDVGKVNLLQKHYKLTKPKRELSTYTSVFYEKSDYFLQKNKEIKRISKPKQAFDFLELDKKIIRKQLREKQLIFRENPAAYLTFLTQLYNKQDLLP</sequence>
<evidence type="ECO:0000313" key="2">
    <source>
        <dbReference type="Proteomes" id="UP000016843"/>
    </source>
</evidence>
<name>U5BU76_9BACT</name>